<organism evidence="1 2">
    <name type="scientific">Saliphagus infecundisoli</name>
    <dbReference type="NCBI Taxonomy" id="1849069"/>
    <lineage>
        <taxon>Archaea</taxon>
        <taxon>Methanobacteriati</taxon>
        <taxon>Methanobacteriota</taxon>
        <taxon>Stenosarchaea group</taxon>
        <taxon>Halobacteria</taxon>
        <taxon>Halobacteriales</taxon>
        <taxon>Natrialbaceae</taxon>
        <taxon>Saliphagus</taxon>
    </lineage>
</organism>
<dbReference type="RefSeq" id="WP_224828040.1">
    <property type="nucleotide sequence ID" value="NZ_JAIVEF010000003.1"/>
</dbReference>
<gene>
    <name evidence="1" type="ORF">ACFPFO_01965</name>
</gene>
<comment type="caution">
    <text evidence="1">The sequence shown here is derived from an EMBL/GenBank/DDBJ whole genome shotgun (WGS) entry which is preliminary data.</text>
</comment>
<dbReference type="InterPro" id="IPR036236">
    <property type="entry name" value="Znf_C2H2_sf"/>
</dbReference>
<dbReference type="Proteomes" id="UP001595925">
    <property type="component" value="Unassembled WGS sequence"/>
</dbReference>
<accession>A0ABD5QA58</accession>
<sequence length="76" mass="8253">MHTCRTCNQSFGSELALELHRDTCAEGRLLCGLCGERFREAEATEDGWHYACPNEDCSGEGLTEDLLAGDAGTATR</sequence>
<reference evidence="1 2" key="1">
    <citation type="journal article" date="2019" name="Int. J. Syst. Evol. Microbiol.">
        <title>The Global Catalogue of Microorganisms (GCM) 10K type strain sequencing project: providing services to taxonomists for standard genome sequencing and annotation.</title>
        <authorList>
            <consortium name="The Broad Institute Genomics Platform"/>
            <consortium name="The Broad Institute Genome Sequencing Center for Infectious Disease"/>
            <person name="Wu L."/>
            <person name="Ma J."/>
        </authorList>
    </citation>
    <scope>NUCLEOTIDE SEQUENCE [LARGE SCALE GENOMIC DNA]</scope>
    <source>
        <strain evidence="1 2">CGMCC 1.15824</strain>
    </source>
</reference>
<evidence type="ECO:0000313" key="2">
    <source>
        <dbReference type="Proteomes" id="UP001595925"/>
    </source>
</evidence>
<evidence type="ECO:0000313" key="1">
    <source>
        <dbReference type="EMBL" id="MFC4986563.1"/>
    </source>
</evidence>
<name>A0ABD5QA58_9EURY</name>
<dbReference type="SUPFAM" id="SSF57667">
    <property type="entry name" value="beta-beta-alpha zinc fingers"/>
    <property type="match status" value="1"/>
</dbReference>
<keyword evidence="2" id="KW-1185">Reference proteome</keyword>
<protein>
    <submittedName>
        <fullName evidence="1">Transcriptional regulator</fullName>
    </submittedName>
</protein>
<dbReference type="EMBL" id="JBHSJG010000005">
    <property type="protein sequence ID" value="MFC4986563.1"/>
    <property type="molecule type" value="Genomic_DNA"/>
</dbReference>
<proteinExistence type="predicted"/>
<dbReference type="AlphaFoldDB" id="A0ABD5QA58"/>